<evidence type="ECO:0000256" key="1">
    <source>
        <dbReference type="SAM" id="SignalP"/>
    </source>
</evidence>
<organism evidence="2 3">
    <name type="scientific">Dendrobium thyrsiflorum</name>
    <name type="common">Pinecone-like raceme dendrobium</name>
    <name type="synonym">Orchid</name>
    <dbReference type="NCBI Taxonomy" id="117978"/>
    <lineage>
        <taxon>Eukaryota</taxon>
        <taxon>Viridiplantae</taxon>
        <taxon>Streptophyta</taxon>
        <taxon>Embryophyta</taxon>
        <taxon>Tracheophyta</taxon>
        <taxon>Spermatophyta</taxon>
        <taxon>Magnoliopsida</taxon>
        <taxon>Liliopsida</taxon>
        <taxon>Asparagales</taxon>
        <taxon>Orchidaceae</taxon>
        <taxon>Epidendroideae</taxon>
        <taxon>Malaxideae</taxon>
        <taxon>Dendrobiinae</taxon>
        <taxon>Dendrobium</taxon>
    </lineage>
</organism>
<name>A0ABD0VM61_DENTH</name>
<evidence type="ECO:0000313" key="2">
    <source>
        <dbReference type="EMBL" id="KAL0926009.1"/>
    </source>
</evidence>
<proteinExistence type="predicted"/>
<sequence>MDSSLFSTSSLFFAWILQSCIDPSWQAHRVWPIIYFIKDCGAQSQLRVDKQKDPELDHEFVYNDQGQVNILNSSFFDVNLEIDHTIEDCIDRIVFSLAATIDEQLSTVQWRIVKYLLDLASIKLVSSAEVDEGSVAEISQLDSEQRTETKREQMRRNGPKLGNRALFVKFTDAKYDGKVTSGNYVGNESCLNTPADNSPIPKKEAIGHRVTQKLPPLHDERFVVPVILLTEHVDIGVDTGFGHCVRPVDLSDQSKWIAIDTVASIKMQL</sequence>
<keyword evidence="3" id="KW-1185">Reference proteome</keyword>
<accession>A0ABD0VM61</accession>
<protein>
    <submittedName>
        <fullName evidence="2">Uncharacterized protein</fullName>
    </submittedName>
</protein>
<dbReference type="Proteomes" id="UP001552299">
    <property type="component" value="Unassembled WGS sequence"/>
</dbReference>
<gene>
    <name evidence="2" type="ORF">M5K25_004390</name>
</gene>
<dbReference type="AlphaFoldDB" id="A0ABD0VM61"/>
<reference evidence="2 3" key="1">
    <citation type="journal article" date="2024" name="Plant Biotechnol. J.">
        <title>Dendrobium thyrsiflorum genome and its molecular insights into genes involved in important horticultural traits.</title>
        <authorList>
            <person name="Chen B."/>
            <person name="Wang J.Y."/>
            <person name="Zheng P.J."/>
            <person name="Li K.L."/>
            <person name="Liang Y.M."/>
            <person name="Chen X.F."/>
            <person name="Zhang C."/>
            <person name="Zhao X."/>
            <person name="He X."/>
            <person name="Zhang G.Q."/>
            <person name="Liu Z.J."/>
            <person name="Xu Q."/>
        </authorList>
    </citation>
    <scope>NUCLEOTIDE SEQUENCE [LARGE SCALE GENOMIC DNA]</scope>
    <source>
        <strain evidence="2">GZMU011</strain>
    </source>
</reference>
<dbReference type="EMBL" id="JANQDX010000004">
    <property type="protein sequence ID" value="KAL0926009.1"/>
    <property type="molecule type" value="Genomic_DNA"/>
</dbReference>
<feature type="signal peptide" evidence="1">
    <location>
        <begin position="1"/>
        <end position="27"/>
    </location>
</feature>
<feature type="chain" id="PRO_5044847516" evidence="1">
    <location>
        <begin position="28"/>
        <end position="269"/>
    </location>
</feature>
<keyword evidence="1" id="KW-0732">Signal</keyword>
<comment type="caution">
    <text evidence="2">The sequence shown here is derived from an EMBL/GenBank/DDBJ whole genome shotgun (WGS) entry which is preliminary data.</text>
</comment>
<evidence type="ECO:0000313" key="3">
    <source>
        <dbReference type="Proteomes" id="UP001552299"/>
    </source>
</evidence>